<keyword evidence="1" id="KW-1133">Transmembrane helix</keyword>
<accession>A0A840BFX8</accession>
<gene>
    <name evidence="2" type="ORF">GGR36_001393</name>
</gene>
<evidence type="ECO:0000313" key="3">
    <source>
        <dbReference type="Proteomes" id="UP000561045"/>
    </source>
</evidence>
<reference evidence="2 3" key="1">
    <citation type="submission" date="2020-08" db="EMBL/GenBank/DDBJ databases">
        <title>Genomic Encyclopedia of Type Strains, Phase IV (KMG-IV): sequencing the most valuable type-strain genomes for metagenomic binning, comparative biology and taxonomic classification.</title>
        <authorList>
            <person name="Goeker M."/>
        </authorList>
    </citation>
    <scope>NUCLEOTIDE SEQUENCE [LARGE SCALE GENOMIC DNA]</scope>
    <source>
        <strain evidence="2 3">DSM 106739</strain>
    </source>
</reference>
<dbReference type="Proteomes" id="UP000561045">
    <property type="component" value="Unassembled WGS sequence"/>
</dbReference>
<dbReference type="AlphaFoldDB" id="A0A840BFX8"/>
<organism evidence="2 3">
    <name type="scientific">Niveibacterium umoris</name>
    <dbReference type="NCBI Taxonomy" id="1193620"/>
    <lineage>
        <taxon>Bacteria</taxon>
        <taxon>Pseudomonadati</taxon>
        <taxon>Pseudomonadota</taxon>
        <taxon>Betaproteobacteria</taxon>
        <taxon>Rhodocyclales</taxon>
        <taxon>Rhodocyclaceae</taxon>
        <taxon>Niveibacterium</taxon>
    </lineage>
</organism>
<dbReference type="RefSeq" id="WP_183633515.1">
    <property type="nucleotide sequence ID" value="NZ_BAABLE010000011.1"/>
</dbReference>
<evidence type="ECO:0000256" key="1">
    <source>
        <dbReference type="SAM" id="Phobius"/>
    </source>
</evidence>
<comment type="caution">
    <text evidence="2">The sequence shown here is derived from an EMBL/GenBank/DDBJ whole genome shotgun (WGS) entry which is preliminary data.</text>
</comment>
<feature type="transmembrane region" description="Helical" evidence="1">
    <location>
        <begin position="91"/>
        <end position="112"/>
    </location>
</feature>
<keyword evidence="1" id="KW-0472">Membrane</keyword>
<protein>
    <submittedName>
        <fullName evidence="2">Putative membrane protein</fullName>
    </submittedName>
</protein>
<keyword evidence="1" id="KW-0812">Transmembrane</keyword>
<dbReference type="Pfam" id="PF04020">
    <property type="entry name" value="Phage_holin_4_2"/>
    <property type="match status" value="1"/>
</dbReference>
<keyword evidence="3" id="KW-1185">Reference proteome</keyword>
<dbReference type="InterPro" id="IPR007165">
    <property type="entry name" value="Phage_holin_4_2"/>
</dbReference>
<dbReference type="PANTHER" id="PTHR37309">
    <property type="entry name" value="SLR0284 PROTEIN"/>
    <property type="match status" value="1"/>
</dbReference>
<name>A0A840BFX8_9RHOO</name>
<feature type="transmembrane region" description="Helical" evidence="1">
    <location>
        <begin position="22"/>
        <end position="44"/>
    </location>
</feature>
<proteinExistence type="predicted"/>
<dbReference type="PANTHER" id="PTHR37309:SF1">
    <property type="entry name" value="SLR0284 PROTEIN"/>
    <property type="match status" value="1"/>
</dbReference>
<sequence length="117" mass="12457">MIVNRLAQWALNTVALMLVPEIVSSISVKSWTAALLFALLLGLVNASIKPLLLLITLPISVLTLGIFALVINALAFWAVAGLIGGIVVPTFWAAFWGALLYSVLCTLVSAALSEPRR</sequence>
<feature type="transmembrane region" description="Helical" evidence="1">
    <location>
        <begin position="51"/>
        <end position="79"/>
    </location>
</feature>
<evidence type="ECO:0000313" key="2">
    <source>
        <dbReference type="EMBL" id="MBB4012085.1"/>
    </source>
</evidence>
<dbReference type="EMBL" id="JACIET010000001">
    <property type="protein sequence ID" value="MBB4012085.1"/>
    <property type="molecule type" value="Genomic_DNA"/>
</dbReference>